<accession>A0A023MHW6</accession>
<name>A0A023MHW6_9CAUD</name>
<protein>
    <submittedName>
        <fullName evidence="1">Uncharacterized protein</fullName>
    </submittedName>
</protein>
<keyword evidence="2" id="KW-1185">Reference proteome</keyword>
<dbReference type="KEGG" id="vg:19486919"/>
<sequence length="138" mass="15951">MTLEDIIVKPENYDQYNLSTQSVDLGCATVSAWLVNGKELDECLEAHMSVNKFLDENTHWLEGAGVYASWLESMGFDYQSEEGWWSYLAICPETLQCFMKYSEDLEYRAVVDSAIARYSRKPFSHDIKTVEEFVEVFC</sequence>
<evidence type="ECO:0000313" key="1">
    <source>
        <dbReference type="EMBL" id="AHN83782.1"/>
    </source>
</evidence>
<dbReference type="Proteomes" id="UP000026907">
    <property type="component" value="Segment"/>
</dbReference>
<dbReference type="GeneID" id="19486919"/>
<dbReference type="EMBL" id="KJ190158">
    <property type="protein sequence ID" value="AHN83782.1"/>
    <property type="molecule type" value="Genomic_DNA"/>
</dbReference>
<reference evidence="1 2" key="1">
    <citation type="journal article" date="2014" name="Genome Announc.">
        <title>Complete Genome Sequences of Two Escherichia coli O157:H7 Phages Effective in Limiting Contamination of Food Products.</title>
        <authorList>
            <person name="Hong Y."/>
            <person name="Pan Y."/>
            <person name="Harman N.J."/>
            <person name="Ebner P.D."/>
        </authorList>
    </citation>
    <scope>NUCLEOTIDE SEQUENCE [LARGE SCALE GENOMIC DNA]</scope>
</reference>
<organism evidence="1 2">
    <name type="scientific">Escherichia phage FFH2</name>
    <dbReference type="NCBI Taxonomy" id="1446490"/>
    <lineage>
        <taxon>Viruses</taxon>
        <taxon>Duplodnaviria</taxon>
        <taxon>Heunggongvirae</taxon>
        <taxon>Uroviricota</taxon>
        <taxon>Caudoviricetes</taxon>
        <taxon>Vequintavirinae</taxon>
        <taxon>Vequintavirus</taxon>
        <taxon>Vequintavirus PDX</taxon>
        <taxon>Vequintavirus FFH2</taxon>
    </lineage>
</organism>
<dbReference type="RefSeq" id="YP_009031103.1">
    <property type="nucleotide sequence ID" value="NC_024134.1"/>
</dbReference>
<proteinExistence type="predicted"/>
<evidence type="ECO:0000313" key="2">
    <source>
        <dbReference type="Proteomes" id="UP000026907"/>
    </source>
</evidence>